<name>A0A061JAN9_TRYRA</name>
<accession>A0A061JAN9</accession>
<dbReference type="OrthoDB" id="529273at2759"/>
<evidence type="ECO:0000256" key="1">
    <source>
        <dbReference type="SAM" id="MobiDB-lite"/>
    </source>
</evidence>
<dbReference type="Proteomes" id="UP000031737">
    <property type="component" value="Unassembled WGS sequence"/>
</dbReference>
<protein>
    <recommendedName>
        <fullName evidence="4">Glycosyltransferase</fullName>
    </recommendedName>
</protein>
<reference evidence="2 3" key="1">
    <citation type="submission" date="2013-07" db="EMBL/GenBank/DDBJ databases">
        <authorList>
            <person name="Stoco P.H."/>
            <person name="Wagner G."/>
            <person name="Gerber A."/>
            <person name="Zaha A."/>
            <person name="Thompson C."/>
            <person name="Bartholomeu D.C."/>
            <person name="Luckemeyer D.D."/>
            <person name="Bahia D."/>
            <person name="Loreto E."/>
            <person name="Prestes E.B."/>
            <person name="Lima F.M."/>
            <person name="Rodrigues-Luiz G."/>
            <person name="Vallejo G.A."/>
            <person name="Filho J.F."/>
            <person name="Monteiro K.M."/>
            <person name="Tyler K.M."/>
            <person name="de Almeida L.G."/>
            <person name="Ortiz M.F."/>
            <person name="Siervo M.A."/>
            <person name="de Moraes M.H."/>
            <person name="Cunha O.L."/>
            <person name="Mendonca-Neto R."/>
            <person name="Silva R."/>
            <person name="Teixeira S.M."/>
            <person name="Murta S.M."/>
            <person name="Sincero T.C."/>
            <person name="Mendes T.A."/>
            <person name="Urmenyi T.P."/>
            <person name="Silva V.G."/>
            <person name="da Rocha W.D."/>
            <person name="Andersson B."/>
            <person name="Romanha A.J."/>
            <person name="Steindel M."/>
            <person name="de Vasconcelos A.T."/>
            <person name="Grisard E.C."/>
        </authorList>
    </citation>
    <scope>NUCLEOTIDE SEQUENCE [LARGE SCALE GENOMIC DNA]</scope>
    <source>
        <strain evidence="2 3">SC58</strain>
    </source>
</reference>
<dbReference type="AlphaFoldDB" id="A0A061JAN9"/>
<evidence type="ECO:0008006" key="4">
    <source>
        <dbReference type="Google" id="ProtNLM"/>
    </source>
</evidence>
<proteinExistence type="predicted"/>
<evidence type="ECO:0000313" key="2">
    <source>
        <dbReference type="EMBL" id="ESL11146.1"/>
    </source>
</evidence>
<comment type="caution">
    <text evidence="2">The sequence shown here is derived from an EMBL/GenBank/DDBJ whole genome shotgun (WGS) entry which is preliminary data.</text>
</comment>
<dbReference type="VEuPathDB" id="TriTrypDB:TRSC58_01113"/>
<evidence type="ECO:0000313" key="3">
    <source>
        <dbReference type="Proteomes" id="UP000031737"/>
    </source>
</evidence>
<keyword evidence="3" id="KW-1185">Reference proteome</keyword>
<gene>
    <name evidence="2" type="ORF">TRSC58_01113</name>
</gene>
<sequence length="523" mass="57837">MEMRPQTAGYRLYRNVCLVGNGTRLQLHRRSEEKMLQRGAAFIAHDGQCDTGGLSREMTSLFAWLQQWELPLGGHNESRLPLCIMGEKGEKVSCTITIIIALATDGSGRCMRTDKLSFDHFHLLHWIRVVTGHFHLPPWWSNDGSAADDMANTRYVVVELSTGRAEASASLKLLSSRAVGCYSYIARTEEGSSRWFPSTSLAHRFRQRWLQYLYHQHSQKEPLRSDPVQVFAAMWGTQPLSPVLRRMILGAVVNTTALTTSPSGKEVDSVRDESGAASMPSARRHGKRLAGATMPRTLTEVASLRDASPLRLTILLPHATDQYDVKKMVLYLHEKFGRVSRIQLLYIFGEGPACADMEQVAVSCAHGDYLEVLRVLASMDVLITPHGPALASMVAMQPGSVVIELFPRHRRSLLYLELAVAMRVVYVSHEGKDQGAAKAHTLPGTGGTGGSMAWDAGGNASTPAGVSGMPPRPLRHPHPGTACRHRRTTDISVVRLYHLVKNGLSSVWLRDGRFSGVMVFDRR</sequence>
<dbReference type="EMBL" id="AUPL01001113">
    <property type="protein sequence ID" value="ESL11146.1"/>
    <property type="molecule type" value="Genomic_DNA"/>
</dbReference>
<organism evidence="2 3">
    <name type="scientific">Trypanosoma rangeli SC58</name>
    <dbReference type="NCBI Taxonomy" id="429131"/>
    <lineage>
        <taxon>Eukaryota</taxon>
        <taxon>Discoba</taxon>
        <taxon>Euglenozoa</taxon>
        <taxon>Kinetoplastea</taxon>
        <taxon>Metakinetoplastina</taxon>
        <taxon>Trypanosomatida</taxon>
        <taxon>Trypanosomatidae</taxon>
        <taxon>Trypanosoma</taxon>
        <taxon>Herpetosoma</taxon>
    </lineage>
</organism>
<feature type="compositionally biased region" description="Basic and acidic residues" evidence="1">
    <location>
        <begin position="265"/>
        <end position="274"/>
    </location>
</feature>
<feature type="region of interest" description="Disordered" evidence="1">
    <location>
        <begin position="260"/>
        <end position="288"/>
    </location>
</feature>
<feature type="region of interest" description="Disordered" evidence="1">
    <location>
        <begin position="436"/>
        <end position="470"/>
    </location>
</feature>